<evidence type="ECO:0000256" key="1">
    <source>
        <dbReference type="SAM" id="Phobius"/>
    </source>
</evidence>
<feature type="transmembrane region" description="Helical" evidence="1">
    <location>
        <begin position="55"/>
        <end position="73"/>
    </location>
</feature>
<gene>
    <name evidence="2" type="ORF">E4T21_00605</name>
</gene>
<keyword evidence="1" id="KW-0812">Transmembrane</keyword>
<sequence>MAEPSSTTFAGIATVGATLFGMMPGVDANAVIGALCGAVLFFISSKQEFALWVRITYLPISFVIGYLGGPSVLGDYLEASAVSAFIGAAVTVTAGQRFIDVVRTVDLKAWLGGKK</sequence>
<dbReference type="OrthoDB" id="7067196at2"/>
<organism evidence="2 3">
    <name type="scientific">Halomonas binhaiensis</name>
    <dbReference type="NCBI Taxonomy" id="2562282"/>
    <lineage>
        <taxon>Bacteria</taxon>
        <taxon>Pseudomonadati</taxon>
        <taxon>Pseudomonadota</taxon>
        <taxon>Gammaproteobacteria</taxon>
        <taxon>Oceanospirillales</taxon>
        <taxon>Halomonadaceae</taxon>
        <taxon>Halomonas</taxon>
    </lineage>
</organism>
<dbReference type="EMBL" id="CP038437">
    <property type="protein sequence ID" value="QEM80222.1"/>
    <property type="molecule type" value="Genomic_DNA"/>
</dbReference>
<dbReference type="AlphaFoldDB" id="A0A5C1N8Y9"/>
<proteinExistence type="predicted"/>
<name>A0A5C1N8Y9_9GAMM</name>
<protein>
    <recommendedName>
        <fullName evidence="4">Holin</fullName>
    </recommendedName>
</protein>
<reference evidence="2" key="1">
    <citation type="submission" date="2021-02" db="EMBL/GenBank/DDBJ databases">
        <title>Strain Y2R2, a novel species of the genus Halomonas.</title>
        <authorList>
            <person name="Huang H."/>
        </authorList>
    </citation>
    <scope>NUCLEOTIDE SEQUENCE</scope>
    <source>
        <strain evidence="2">Y2R2</strain>
    </source>
</reference>
<dbReference type="Pfam" id="PF16931">
    <property type="entry name" value="Phage_holin_8"/>
    <property type="match status" value="1"/>
</dbReference>
<dbReference type="KEGG" id="hbh:E4T21_00605"/>
<feature type="transmembrane region" description="Helical" evidence="1">
    <location>
        <begin position="79"/>
        <end position="99"/>
    </location>
</feature>
<evidence type="ECO:0000313" key="3">
    <source>
        <dbReference type="Proteomes" id="UP000324285"/>
    </source>
</evidence>
<keyword evidence="1" id="KW-0472">Membrane</keyword>
<keyword evidence="3" id="KW-1185">Reference proteome</keyword>
<evidence type="ECO:0008006" key="4">
    <source>
        <dbReference type="Google" id="ProtNLM"/>
    </source>
</evidence>
<evidence type="ECO:0000313" key="2">
    <source>
        <dbReference type="EMBL" id="QEM80222.1"/>
    </source>
</evidence>
<dbReference type="RefSeq" id="WP_149282583.1">
    <property type="nucleotide sequence ID" value="NZ_CP038437.2"/>
</dbReference>
<accession>A0A5C1N8Y9</accession>
<keyword evidence="1" id="KW-1133">Transmembrane helix</keyword>
<feature type="transmembrane region" description="Helical" evidence="1">
    <location>
        <begin position="20"/>
        <end position="43"/>
    </location>
</feature>
<dbReference type="InterPro" id="IPR032637">
    <property type="entry name" value="Phage_holin-like"/>
</dbReference>
<dbReference type="Proteomes" id="UP000324285">
    <property type="component" value="Chromosome"/>
</dbReference>